<dbReference type="EMBL" id="VKAC01000019">
    <property type="protein sequence ID" value="TXR51688.1"/>
    <property type="molecule type" value="Genomic_DNA"/>
</dbReference>
<dbReference type="RefSeq" id="WP_147928482.1">
    <property type="nucleotide sequence ID" value="NZ_VKAC01000019.1"/>
</dbReference>
<dbReference type="OrthoDB" id="3615082at2"/>
<dbReference type="AlphaFoldDB" id="A0A5C8Z3B3"/>
<evidence type="ECO:0008006" key="3">
    <source>
        <dbReference type="Google" id="ProtNLM"/>
    </source>
</evidence>
<accession>A0A5C8Z3B3</accession>
<evidence type="ECO:0000313" key="1">
    <source>
        <dbReference type="EMBL" id="TXR51688.1"/>
    </source>
</evidence>
<protein>
    <recommendedName>
        <fullName evidence="3">Phosphoserine phosphatase</fullName>
    </recommendedName>
</protein>
<dbReference type="Proteomes" id="UP000321234">
    <property type="component" value="Unassembled WGS sequence"/>
</dbReference>
<keyword evidence="2" id="KW-1185">Reference proteome</keyword>
<reference evidence="1 2" key="1">
    <citation type="submission" date="2019-07" db="EMBL/GenBank/DDBJ databases">
        <title>Quadrisphaera sp. strain DD2A genome sequencing and assembly.</title>
        <authorList>
            <person name="Kim I."/>
        </authorList>
    </citation>
    <scope>NUCLEOTIDE SEQUENCE [LARGE SCALE GENOMIC DNA]</scope>
    <source>
        <strain evidence="1 2">DD2A</strain>
    </source>
</reference>
<sequence length="136" mass="13920">MDRVVVVDHCRRRDWLPVLTSLAWTVVTAHLAQRFGFALSGGPAPGVVDGAFTGGVGRYWDERAEALAVAAAHGVAPARCLTLGDSRSDLPLFAAVGGTVAVNASAECVAAASTSLMTQDLADANPLLDDLAASGC</sequence>
<name>A0A5C8Z3B3_9ACTN</name>
<dbReference type="InterPro" id="IPR023214">
    <property type="entry name" value="HAD_sf"/>
</dbReference>
<comment type="caution">
    <text evidence="1">The sequence shown here is derived from an EMBL/GenBank/DDBJ whole genome shotgun (WGS) entry which is preliminary data.</text>
</comment>
<organism evidence="1 2">
    <name type="scientific">Quadrisphaera setariae</name>
    <dbReference type="NCBI Taxonomy" id="2593304"/>
    <lineage>
        <taxon>Bacteria</taxon>
        <taxon>Bacillati</taxon>
        <taxon>Actinomycetota</taxon>
        <taxon>Actinomycetes</taxon>
        <taxon>Kineosporiales</taxon>
        <taxon>Kineosporiaceae</taxon>
        <taxon>Quadrisphaera</taxon>
    </lineage>
</organism>
<dbReference type="SUPFAM" id="SSF56784">
    <property type="entry name" value="HAD-like"/>
    <property type="match status" value="1"/>
</dbReference>
<proteinExistence type="predicted"/>
<gene>
    <name evidence="1" type="ORF">FMM08_21945</name>
</gene>
<dbReference type="Gene3D" id="3.40.50.1000">
    <property type="entry name" value="HAD superfamily/HAD-like"/>
    <property type="match status" value="1"/>
</dbReference>
<evidence type="ECO:0000313" key="2">
    <source>
        <dbReference type="Proteomes" id="UP000321234"/>
    </source>
</evidence>
<dbReference type="InterPro" id="IPR036412">
    <property type="entry name" value="HAD-like_sf"/>
</dbReference>